<dbReference type="Gene3D" id="3.40.50.300">
    <property type="entry name" value="P-loop containing nucleotide triphosphate hydrolases"/>
    <property type="match status" value="1"/>
</dbReference>
<evidence type="ECO:0000256" key="5">
    <source>
        <dbReference type="ARBA" id="ARBA00022840"/>
    </source>
</evidence>
<evidence type="ECO:0000313" key="9">
    <source>
        <dbReference type="EMBL" id="QHT83990.1"/>
    </source>
</evidence>
<dbReference type="PANTHER" id="PTHR30473:SF1">
    <property type="entry name" value="PHOH-LIKE PROTEIN"/>
    <property type="match status" value="1"/>
</dbReference>
<evidence type="ECO:0000256" key="3">
    <source>
        <dbReference type="ARBA" id="ARBA00022490"/>
    </source>
</evidence>
<dbReference type="InterPro" id="IPR051451">
    <property type="entry name" value="PhoH2-like"/>
</dbReference>
<evidence type="ECO:0000256" key="2">
    <source>
        <dbReference type="ARBA" id="ARBA00010393"/>
    </source>
</evidence>
<dbReference type="SUPFAM" id="SSF52540">
    <property type="entry name" value="P-loop containing nucleoside triphosphate hydrolases"/>
    <property type="match status" value="1"/>
</dbReference>
<dbReference type="InterPro" id="IPR003714">
    <property type="entry name" value="PhoH"/>
</dbReference>
<evidence type="ECO:0000256" key="6">
    <source>
        <dbReference type="ARBA" id="ARBA00039970"/>
    </source>
</evidence>
<keyword evidence="4" id="KW-0547">Nucleotide-binding</keyword>
<sequence length="312" mass="35966">MNESLHVFEHVDSPYVTHAEKKRGRKSKKQTEKDILKEYNAEIHGKIPTLQQQRKLYENMEYLSPLERQLFEKKFCQPKNTSQEKLTMYLNDPTKKIVIATGPAGTGKTLFTTQTAIREFMLGSFEKIIFTRPSVTVDEELGFLPGTLEEKMAPWMRPLYDIIHTHILPKEVQQLIEEKVIEICPLGFMRGRTFKNCCIIADEMQNCTLSQMKLILTRIGENTRLFITGDLEQCDRNGQRNGLEDFLDKIRGRRSDSISNVIFDIQDVERENIVKEVLEIYSASEYVSRTDSPTLTENDVTDTSSCANLKEG</sequence>
<dbReference type="GO" id="GO:0005524">
    <property type="term" value="F:ATP binding"/>
    <property type="evidence" value="ECO:0007669"/>
    <property type="project" value="UniProtKB-KW"/>
</dbReference>
<keyword evidence="5" id="KW-0067">ATP-binding</keyword>
<evidence type="ECO:0000259" key="8">
    <source>
        <dbReference type="Pfam" id="PF02562"/>
    </source>
</evidence>
<dbReference type="EMBL" id="MN740015">
    <property type="protein sequence ID" value="QHT83990.1"/>
    <property type="molecule type" value="Genomic_DNA"/>
</dbReference>
<comment type="subcellular location">
    <subcellularLocation>
        <location evidence="1">Cytoplasm</location>
    </subcellularLocation>
</comment>
<dbReference type="InterPro" id="IPR027417">
    <property type="entry name" value="P-loop_NTPase"/>
</dbReference>
<dbReference type="Pfam" id="PF02562">
    <property type="entry name" value="PhoH"/>
    <property type="match status" value="1"/>
</dbReference>
<dbReference type="AlphaFoldDB" id="A0A6C0HUB8"/>
<dbReference type="PANTHER" id="PTHR30473">
    <property type="entry name" value="PROTEIN PHOH"/>
    <property type="match status" value="1"/>
</dbReference>
<evidence type="ECO:0000256" key="4">
    <source>
        <dbReference type="ARBA" id="ARBA00022741"/>
    </source>
</evidence>
<feature type="region of interest" description="Disordered" evidence="7">
    <location>
        <begin position="291"/>
        <end position="312"/>
    </location>
</feature>
<proteinExistence type="inferred from homology"/>
<evidence type="ECO:0000256" key="7">
    <source>
        <dbReference type="SAM" id="MobiDB-lite"/>
    </source>
</evidence>
<keyword evidence="3" id="KW-0963">Cytoplasm</keyword>
<reference evidence="9" key="1">
    <citation type="journal article" date="2020" name="Nature">
        <title>Giant virus diversity and host interactions through global metagenomics.</title>
        <authorList>
            <person name="Schulz F."/>
            <person name="Roux S."/>
            <person name="Paez-Espino D."/>
            <person name="Jungbluth S."/>
            <person name="Walsh D.A."/>
            <person name="Denef V.J."/>
            <person name="McMahon K.D."/>
            <person name="Konstantinidis K.T."/>
            <person name="Eloe-Fadrosh E.A."/>
            <person name="Kyrpides N.C."/>
            <person name="Woyke T."/>
        </authorList>
    </citation>
    <scope>NUCLEOTIDE SEQUENCE</scope>
    <source>
        <strain evidence="9">GVMAG-M-3300023184-16</strain>
    </source>
</reference>
<protein>
    <recommendedName>
        <fullName evidence="6">PhoH-like protein</fullName>
    </recommendedName>
</protein>
<feature type="domain" description="PhoH-like protein" evidence="8">
    <location>
        <begin position="77"/>
        <end position="281"/>
    </location>
</feature>
<name>A0A6C0HUB8_9ZZZZ</name>
<comment type="similarity">
    <text evidence="2">Belongs to the PhoH family.</text>
</comment>
<dbReference type="GO" id="GO:0005829">
    <property type="term" value="C:cytosol"/>
    <property type="evidence" value="ECO:0007669"/>
    <property type="project" value="TreeGrafter"/>
</dbReference>
<organism evidence="9">
    <name type="scientific">viral metagenome</name>
    <dbReference type="NCBI Taxonomy" id="1070528"/>
    <lineage>
        <taxon>unclassified sequences</taxon>
        <taxon>metagenomes</taxon>
        <taxon>organismal metagenomes</taxon>
    </lineage>
</organism>
<evidence type="ECO:0000256" key="1">
    <source>
        <dbReference type="ARBA" id="ARBA00004496"/>
    </source>
</evidence>
<accession>A0A6C0HUB8</accession>